<accession>A0AAE3LKT0</accession>
<protein>
    <recommendedName>
        <fullName evidence="2">DUF4097 domain-containing protein</fullName>
    </recommendedName>
</protein>
<gene>
    <name evidence="3" type="ORF">OD355_12100</name>
</gene>
<keyword evidence="4" id="KW-1185">Reference proteome</keyword>
<feature type="signal peptide" evidence="1">
    <location>
        <begin position="1"/>
        <end position="21"/>
    </location>
</feature>
<name>A0AAE3LKT0_9BACT</name>
<dbReference type="AlphaFoldDB" id="A0AAE3LKT0"/>
<proteinExistence type="predicted"/>
<keyword evidence="1" id="KW-0732">Signal</keyword>
<feature type="chain" id="PRO_5042134521" description="DUF4097 domain-containing protein" evidence="1">
    <location>
        <begin position="22"/>
        <end position="211"/>
    </location>
</feature>
<comment type="caution">
    <text evidence="3">The sequence shown here is derived from an EMBL/GenBank/DDBJ whole genome shotgun (WGS) entry which is preliminary data.</text>
</comment>
<evidence type="ECO:0000256" key="1">
    <source>
        <dbReference type="SAM" id="SignalP"/>
    </source>
</evidence>
<dbReference type="Proteomes" id="UP001209317">
    <property type="component" value="Unassembled WGS sequence"/>
</dbReference>
<sequence length="211" mass="23139">MVRTYLLSLLCFLAISTSAQKIVEKRLPVNPAVSFDMDLNIADSINIVTWHKNELYAKASIDINHNRNNELYTVQFKEAADKIVIKGEISSNKLKDSCQNITSMNVNWNIYIPSGSEVNIKTINGNISVTGRTGPLSVSTISGYVNMAIPKTRNASFLITTVTGTVYTNLPLTPGDVKRPHNSIAALYNGGGDRVSLKSVSGDIYLRKSDK</sequence>
<feature type="domain" description="DUF4097" evidence="2">
    <location>
        <begin position="101"/>
        <end position="206"/>
    </location>
</feature>
<dbReference type="RefSeq" id="WP_263038750.1">
    <property type="nucleotide sequence ID" value="NZ_JAOTPL010000021.1"/>
</dbReference>
<dbReference type="InterPro" id="IPR025164">
    <property type="entry name" value="Toastrack_DUF4097"/>
</dbReference>
<evidence type="ECO:0000313" key="3">
    <source>
        <dbReference type="EMBL" id="MCU7695262.1"/>
    </source>
</evidence>
<organism evidence="3 4">
    <name type="scientific">Haoranjiania flava</name>
    <dbReference type="NCBI Taxonomy" id="1856322"/>
    <lineage>
        <taxon>Bacteria</taxon>
        <taxon>Pseudomonadati</taxon>
        <taxon>Bacteroidota</taxon>
        <taxon>Chitinophagia</taxon>
        <taxon>Chitinophagales</taxon>
        <taxon>Chitinophagaceae</taxon>
        <taxon>Haoranjiania</taxon>
    </lineage>
</organism>
<dbReference type="EMBL" id="JAOTPL010000021">
    <property type="protein sequence ID" value="MCU7695262.1"/>
    <property type="molecule type" value="Genomic_DNA"/>
</dbReference>
<reference evidence="3" key="1">
    <citation type="submission" date="2022-10" db="EMBL/GenBank/DDBJ databases">
        <authorList>
            <person name="Kim H.S."/>
            <person name="Kim J.-S."/>
            <person name="Suh M.K."/>
            <person name="Eom M.K."/>
            <person name="Lee J.-S."/>
        </authorList>
    </citation>
    <scope>NUCLEOTIDE SEQUENCE</scope>
    <source>
        <strain evidence="3">LIP-5</strain>
    </source>
</reference>
<dbReference type="Pfam" id="PF13349">
    <property type="entry name" value="DUF4097"/>
    <property type="match status" value="1"/>
</dbReference>
<evidence type="ECO:0000259" key="2">
    <source>
        <dbReference type="Pfam" id="PF13349"/>
    </source>
</evidence>
<evidence type="ECO:0000313" key="4">
    <source>
        <dbReference type="Proteomes" id="UP001209317"/>
    </source>
</evidence>